<dbReference type="InterPro" id="IPR004017">
    <property type="entry name" value="Cys_rich_dom"/>
</dbReference>
<comment type="similarity">
    <text evidence="2">Belongs to the FAD-binding oxidoreductase/transferase type 4 family.</text>
</comment>
<dbReference type="PANTHER" id="PTHR11748:SF111">
    <property type="entry name" value="D-LACTATE DEHYDROGENASE, MITOCHONDRIAL-RELATED"/>
    <property type="match status" value="1"/>
</dbReference>
<dbReference type="GO" id="GO:0046872">
    <property type="term" value="F:metal ion binding"/>
    <property type="evidence" value="ECO:0007669"/>
    <property type="project" value="UniProtKB-KW"/>
</dbReference>
<evidence type="ECO:0000259" key="11">
    <source>
        <dbReference type="PROSITE" id="PS51379"/>
    </source>
</evidence>
<dbReference type="PANTHER" id="PTHR11748">
    <property type="entry name" value="D-LACTATE DEHYDROGENASE"/>
    <property type="match status" value="1"/>
</dbReference>
<dbReference type="PROSITE" id="PS00198">
    <property type="entry name" value="4FE4S_FER_1"/>
    <property type="match status" value="1"/>
</dbReference>
<dbReference type="InterPro" id="IPR016166">
    <property type="entry name" value="FAD-bd_PCMH"/>
</dbReference>
<keyword evidence="8" id="KW-0408">Iron</keyword>
<dbReference type="InterPro" id="IPR016169">
    <property type="entry name" value="FAD-bd_PCMH_sub2"/>
</dbReference>
<evidence type="ECO:0000256" key="6">
    <source>
        <dbReference type="ARBA" id="ARBA00022946"/>
    </source>
</evidence>
<evidence type="ECO:0000313" key="14">
    <source>
        <dbReference type="Proteomes" id="UP000422108"/>
    </source>
</evidence>
<dbReference type="InterPro" id="IPR016164">
    <property type="entry name" value="FAD-linked_Oxase-like_C"/>
</dbReference>
<evidence type="ECO:0000259" key="12">
    <source>
        <dbReference type="PROSITE" id="PS51387"/>
    </source>
</evidence>
<dbReference type="Pfam" id="PF02754">
    <property type="entry name" value="CCG"/>
    <property type="match status" value="2"/>
</dbReference>
<dbReference type="SUPFAM" id="SSF55103">
    <property type="entry name" value="FAD-linked oxidases, C-terminal domain"/>
    <property type="match status" value="1"/>
</dbReference>
<dbReference type="InterPro" id="IPR017900">
    <property type="entry name" value="4Fe4S_Fe_S_CS"/>
</dbReference>
<keyword evidence="9" id="KW-0411">Iron-sulfur</keyword>
<dbReference type="AlphaFoldDB" id="A0A5K8A7J2"/>
<dbReference type="SUPFAM" id="SSF56176">
    <property type="entry name" value="FAD-binding/transporter-associated domain-like"/>
    <property type="match status" value="1"/>
</dbReference>
<proteinExistence type="inferred from homology"/>
<keyword evidence="5" id="KW-0274">FAD</keyword>
<evidence type="ECO:0000256" key="5">
    <source>
        <dbReference type="ARBA" id="ARBA00022827"/>
    </source>
</evidence>
<dbReference type="Pfam" id="PF01565">
    <property type="entry name" value="FAD_binding_4"/>
    <property type="match status" value="1"/>
</dbReference>
<name>A0A5K8A7J2_9BACT</name>
<evidence type="ECO:0000256" key="8">
    <source>
        <dbReference type="ARBA" id="ARBA00023004"/>
    </source>
</evidence>
<protein>
    <recommendedName>
        <fullName evidence="10">D-lactate dehydrogenase (cytochrome)</fullName>
        <ecNumber evidence="10">1.1.2.4</ecNumber>
    </recommendedName>
</protein>
<dbReference type="EMBL" id="AP021879">
    <property type="protein sequence ID" value="BBO88426.1"/>
    <property type="molecule type" value="Genomic_DNA"/>
</dbReference>
<dbReference type="InterPro" id="IPR017896">
    <property type="entry name" value="4Fe4S_Fe-S-bd"/>
</dbReference>
<dbReference type="Pfam" id="PF13534">
    <property type="entry name" value="Fer4_17"/>
    <property type="match status" value="1"/>
</dbReference>
<evidence type="ECO:0000256" key="10">
    <source>
        <dbReference type="ARBA" id="ARBA00038897"/>
    </source>
</evidence>
<dbReference type="RefSeq" id="WP_155309738.1">
    <property type="nucleotide sequence ID" value="NZ_AP021879.1"/>
</dbReference>
<dbReference type="Gene3D" id="1.10.1060.10">
    <property type="entry name" value="Alpha-helical ferredoxin"/>
    <property type="match status" value="1"/>
</dbReference>
<dbReference type="GO" id="GO:0004458">
    <property type="term" value="F:D-lactate dehydrogenase (cytochrome) activity"/>
    <property type="evidence" value="ECO:0007669"/>
    <property type="project" value="UniProtKB-EC"/>
</dbReference>
<keyword evidence="14" id="KW-1185">Reference proteome</keyword>
<dbReference type="InterPro" id="IPR036318">
    <property type="entry name" value="FAD-bd_PCMH-like_sf"/>
</dbReference>
<dbReference type="PROSITE" id="PS51387">
    <property type="entry name" value="FAD_PCMH"/>
    <property type="match status" value="1"/>
</dbReference>
<dbReference type="Proteomes" id="UP000422108">
    <property type="component" value="Chromosome"/>
</dbReference>
<reference evidence="13 14" key="1">
    <citation type="submission" date="2019-11" db="EMBL/GenBank/DDBJ databases">
        <title>Comparative genomics of hydrocarbon-degrading Desulfosarcina strains.</title>
        <authorList>
            <person name="Watanabe M."/>
            <person name="Kojima H."/>
            <person name="Fukui M."/>
        </authorList>
    </citation>
    <scope>NUCLEOTIDE SEQUENCE [LARGE SCALE GENOMIC DNA]</scope>
    <source>
        <strain evidence="14">oXyS1</strain>
    </source>
</reference>
<keyword evidence="7" id="KW-0560">Oxidoreductase</keyword>
<evidence type="ECO:0000313" key="13">
    <source>
        <dbReference type="EMBL" id="BBO88426.1"/>
    </source>
</evidence>
<dbReference type="EC" id="1.1.2.4" evidence="10"/>
<feature type="domain" description="4Fe-4S ferredoxin-type" evidence="11">
    <location>
        <begin position="597"/>
        <end position="626"/>
    </location>
</feature>
<feature type="domain" description="FAD-binding PCMH-type" evidence="12">
    <location>
        <begin position="34"/>
        <end position="255"/>
    </location>
</feature>
<evidence type="ECO:0000256" key="1">
    <source>
        <dbReference type="ARBA" id="ARBA00001974"/>
    </source>
</evidence>
<gene>
    <name evidence="13" type="ORF">DSCOOX_16060</name>
</gene>
<accession>A0A5K8A7J2</accession>
<evidence type="ECO:0000256" key="4">
    <source>
        <dbReference type="ARBA" id="ARBA00022723"/>
    </source>
</evidence>
<keyword evidence="3" id="KW-0285">Flavoprotein</keyword>
<dbReference type="SUPFAM" id="SSF46548">
    <property type="entry name" value="alpha-helical ferredoxin"/>
    <property type="match status" value="1"/>
</dbReference>
<keyword evidence="6" id="KW-0809">Transit peptide</keyword>
<evidence type="ECO:0000256" key="3">
    <source>
        <dbReference type="ARBA" id="ARBA00022630"/>
    </source>
</evidence>
<evidence type="ECO:0000256" key="2">
    <source>
        <dbReference type="ARBA" id="ARBA00008000"/>
    </source>
</evidence>
<keyword evidence="4" id="KW-0479">Metal-binding</keyword>
<evidence type="ECO:0000256" key="9">
    <source>
        <dbReference type="ARBA" id="ARBA00023014"/>
    </source>
</evidence>
<dbReference type="InterPro" id="IPR006094">
    <property type="entry name" value="Oxid_FAD_bind_N"/>
</dbReference>
<dbReference type="PROSITE" id="PS51379">
    <property type="entry name" value="4FE4S_FER_2"/>
    <property type="match status" value="1"/>
</dbReference>
<organism evidence="13 14">
    <name type="scientific">Desulfosarcina ovata subsp. ovata</name>
    <dbReference type="NCBI Taxonomy" id="2752305"/>
    <lineage>
        <taxon>Bacteria</taxon>
        <taxon>Pseudomonadati</taxon>
        <taxon>Thermodesulfobacteriota</taxon>
        <taxon>Desulfobacteria</taxon>
        <taxon>Desulfobacterales</taxon>
        <taxon>Desulfosarcinaceae</taxon>
        <taxon>Desulfosarcina</taxon>
    </lineage>
</organism>
<dbReference type="Gene3D" id="3.30.70.2190">
    <property type="match status" value="1"/>
</dbReference>
<evidence type="ECO:0000256" key="7">
    <source>
        <dbReference type="ARBA" id="ARBA00023002"/>
    </source>
</evidence>
<dbReference type="GO" id="GO:0051536">
    <property type="term" value="F:iron-sulfur cluster binding"/>
    <property type="evidence" value="ECO:0007669"/>
    <property type="project" value="UniProtKB-KW"/>
</dbReference>
<dbReference type="GO" id="GO:0071949">
    <property type="term" value="F:FAD binding"/>
    <property type="evidence" value="ECO:0007669"/>
    <property type="project" value="InterPro"/>
</dbReference>
<dbReference type="Pfam" id="PF02913">
    <property type="entry name" value="FAD-oxidase_C"/>
    <property type="match status" value="1"/>
</dbReference>
<dbReference type="InterPro" id="IPR004113">
    <property type="entry name" value="FAD-bd_oxidored_4_C"/>
</dbReference>
<dbReference type="GO" id="GO:1903457">
    <property type="term" value="P:lactate catabolic process"/>
    <property type="evidence" value="ECO:0007669"/>
    <property type="project" value="TreeGrafter"/>
</dbReference>
<dbReference type="Gene3D" id="3.30.465.10">
    <property type="match status" value="1"/>
</dbReference>
<dbReference type="Gene3D" id="3.30.70.2740">
    <property type="match status" value="1"/>
</dbReference>
<comment type="cofactor">
    <cofactor evidence="1">
        <name>FAD</name>
        <dbReference type="ChEBI" id="CHEBI:57692"/>
    </cofactor>
</comment>
<dbReference type="GO" id="GO:0008720">
    <property type="term" value="F:D-lactate dehydrogenase (NAD+) activity"/>
    <property type="evidence" value="ECO:0007669"/>
    <property type="project" value="TreeGrafter"/>
</dbReference>
<dbReference type="InterPro" id="IPR009051">
    <property type="entry name" value="Helical_ferredxn"/>
</dbReference>
<sequence>MLTAEFESLASQIDGDLARTPIDRCMLATDASIFSIRPEAVVYPRHTRDVVATLEFARCHGLSVHPRGAGSGLCGSALGRGMVVDFTRHMNRLIRIDRDAKTVECEPGYRLGEMEAALAGSGLFFPPDPSSGEYASLGGMVATNASGAHAVKYGNVADYLMDAEVVLASGQMVSLAALSTIPMGELPDPFGRLAQCYLDHRETIETGYPAVSHNVAGYNLRGLVKDGRLHLQHLFCGAEGTLGIATRLKFRLMDKPAHDSLVVAFFDTIHKAARAVQAILPMQPAGIEVMDKSLLELARASDPLLGQRIPAGIDNVLMVEFDGRRSEETEALGRQVLALLAARELTNDAHLSVSSQEKARFWAIRKAAVPILYKLKGEKKILALIEDAVVPTDRLVEYFTGIYALLNQHQVRFVVYGHIAKGLLHTRPLLNLKDPADVGLLKTLADGVFDLVSGLGGVVSGEHGDGRLRSAYVRRQYPALFPLFRKTKRLLDPDNLLNPEIKTASTADQMMRHLRYGTGYRPQNLNFRSLNWPSGWQAAIERCHGCTKCTTLTTATRMCPIYKFTRREAAAPKAKANVLRALISGALDDGALYQKAFQAVIDQCVGCGSCRLECPSNVDIPKLALEARAAYVRRFGPTLHSRLVTGVETLGRYGGRLSRGLAPVLRFGLARRAGELLTGVSRHRPFVAMARESLFRQVPPVAGSGGKRVIYFSGCYAGYIRPGIGRALVQTLTRLGMTVYTPVQHCCGLPLLTKGMADAAREKVRRNLARWGDLLSRVDYVVVTCSSCGLALLQEWGYLLNTPLIRQVAEKVIHFSRLVQPAMAAAGMRPVNLSAAYHQPCHLKIQPDPQCTASLMGSVPGLTLATLKSHCCGMAGTWGLAAKNESLSRTIGNHLMGLIDSSGADVAVTDCPTCEMQMAQLGSRPVMHPVEIAARCLDGIS</sequence>